<protein>
    <submittedName>
        <fullName evidence="2">Putative group i salivary lipocalin</fullName>
    </submittedName>
</protein>
<evidence type="ECO:0000256" key="1">
    <source>
        <dbReference type="SAM" id="SignalP"/>
    </source>
</evidence>
<feature type="chain" id="PRO_5026152249" evidence="1">
    <location>
        <begin position="24"/>
        <end position="191"/>
    </location>
</feature>
<dbReference type="VEuPathDB" id="VectorBase:LOC119168117"/>
<organism evidence="2">
    <name type="scientific">Rhipicephalus microplus</name>
    <name type="common">Cattle tick</name>
    <name type="synonym">Boophilus microplus</name>
    <dbReference type="NCBI Taxonomy" id="6941"/>
    <lineage>
        <taxon>Eukaryota</taxon>
        <taxon>Metazoa</taxon>
        <taxon>Ecdysozoa</taxon>
        <taxon>Arthropoda</taxon>
        <taxon>Chelicerata</taxon>
        <taxon>Arachnida</taxon>
        <taxon>Acari</taxon>
        <taxon>Parasitiformes</taxon>
        <taxon>Ixodida</taxon>
        <taxon>Ixodoidea</taxon>
        <taxon>Ixodidae</taxon>
        <taxon>Rhipicephalinae</taxon>
        <taxon>Rhipicephalus</taxon>
        <taxon>Boophilus</taxon>
    </lineage>
</organism>
<name>A0A6G5A646_RHIMP</name>
<reference evidence="2" key="1">
    <citation type="submission" date="2020-03" db="EMBL/GenBank/DDBJ databases">
        <title>A transcriptome and proteome of the tick Rhipicephalus microplus shaped by the genetic composition of its hosts and developmental stage.</title>
        <authorList>
            <person name="Garcia G.R."/>
            <person name="Ribeiro J.M.C."/>
            <person name="Maruyama S.R."/>
            <person name="Gardinasse L.G."/>
            <person name="Nelson K."/>
            <person name="Ferreira B.R."/>
            <person name="Andrade T.G."/>
            <person name="Santos I.K.F.M."/>
        </authorList>
    </citation>
    <scope>NUCLEOTIDE SEQUENCE</scope>
    <source>
        <strain evidence="2">NSGR</strain>
        <tissue evidence="2">Salivary glands</tissue>
    </source>
</reference>
<evidence type="ECO:0000313" key="2">
    <source>
        <dbReference type="EMBL" id="NIE45630.1"/>
    </source>
</evidence>
<feature type="signal peptide" evidence="1">
    <location>
        <begin position="1"/>
        <end position="23"/>
    </location>
</feature>
<proteinExistence type="predicted"/>
<accession>A0A6G5A646</accession>
<dbReference type="EMBL" id="GIKN01003357">
    <property type="protein sequence ID" value="NIE45630.1"/>
    <property type="molecule type" value="Transcribed_RNA"/>
</dbReference>
<dbReference type="AlphaFoldDB" id="A0A6G5A646"/>
<sequence>MFQIQRMAEERLWFIFLWTSILATQAGPAGRNYFNALDIRKFYRTRHPIWCLQTTERTQYTCKVDVTRIITRDYVIFSRLYYWYIAKVNNTLEGVFQTGEKKATNPDRMMVHFPKIMFTETEQVQYESTDSHCGVFLISSIAGTKHLELRVWNVSVHRVDRKCLAYFHFMAHKTRQLYKVLYNNTCQRIIQ</sequence>
<keyword evidence="1" id="KW-0732">Signal</keyword>